<dbReference type="InterPro" id="IPR036465">
    <property type="entry name" value="vWFA_dom_sf"/>
</dbReference>
<evidence type="ECO:0000256" key="3">
    <source>
        <dbReference type="ARBA" id="ARBA00022553"/>
    </source>
</evidence>
<evidence type="ECO:0000256" key="2">
    <source>
        <dbReference type="ARBA" id="ARBA00022475"/>
    </source>
</evidence>
<keyword evidence="4 19" id="KW-0812">Transmembrane</keyword>
<feature type="transmembrane region" description="Helical" evidence="19">
    <location>
        <begin position="307"/>
        <end position="328"/>
    </location>
</feature>
<evidence type="ECO:0000256" key="6">
    <source>
        <dbReference type="ARBA" id="ARBA00022729"/>
    </source>
</evidence>
<dbReference type="SUPFAM" id="SSF53300">
    <property type="entry name" value="vWA-like"/>
    <property type="match status" value="1"/>
</dbReference>
<dbReference type="GO" id="GO:0031258">
    <property type="term" value="C:lamellipodium membrane"/>
    <property type="evidence" value="ECO:0007669"/>
    <property type="project" value="UniProtKB-SubCell"/>
</dbReference>
<dbReference type="GO" id="GO:0046872">
    <property type="term" value="F:metal ion binding"/>
    <property type="evidence" value="ECO:0007669"/>
    <property type="project" value="UniProtKB-KW"/>
</dbReference>
<gene>
    <name evidence="22" type="ORF">scyTo_0001626</name>
</gene>
<dbReference type="EMBL" id="BFAA01000372">
    <property type="protein sequence ID" value="GCB71586.1"/>
    <property type="molecule type" value="Genomic_DNA"/>
</dbReference>
<feature type="compositionally biased region" description="Low complexity" evidence="18">
    <location>
        <begin position="481"/>
        <end position="495"/>
    </location>
</feature>
<comment type="subunit">
    <text evidence="15">Interacts with gelatin and type 1 collagen. Interacts with the actin cytoskeleton.</text>
</comment>
<dbReference type="InterPro" id="IPR008400">
    <property type="entry name" value="Anthrax_toxin_rcpt_extracel"/>
</dbReference>
<evidence type="ECO:0000256" key="15">
    <source>
        <dbReference type="ARBA" id="ARBA00061894"/>
    </source>
</evidence>
<keyword evidence="7 19" id="KW-1133">Transmembrane helix</keyword>
<evidence type="ECO:0000259" key="21">
    <source>
        <dbReference type="PROSITE" id="PS50234"/>
    </source>
</evidence>
<keyword evidence="10" id="KW-0675">Receptor</keyword>
<evidence type="ECO:0000256" key="18">
    <source>
        <dbReference type="SAM" id="MobiDB-lite"/>
    </source>
</evidence>
<protein>
    <recommendedName>
        <fullName evidence="16">Anthrax toxin receptor 1</fullName>
    </recommendedName>
</protein>
<dbReference type="Pfam" id="PF00092">
    <property type="entry name" value="VWA"/>
    <property type="match status" value="1"/>
</dbReference>
<name>A0A401PEN8_SCYTO</name>
<proteinExistence type="inferred from homology"/>
<feature type="signal peptide" evidence="20">
    <location>
        <begin position="1"/>
        <end position="16"/>
    </location>
</feature>
<evidence type="ECO:0000256" key="17">
    <source>
        <dbReference type="ARBA" id="ARBA00093334"/>
    </source>
</evidence>
<keyword evidence="5" id="KW-0479">Metal-binding</keyword>
<dbReference type="Pfam" id="PF05587">
    <property type="entry name" value="Anth_Ig"/>
    <property type="match status" value="1"/>
</dbReference>
<evidence type="ECO:0000256" key="20">
    <source>
        <dbReference type="SAM" id="SignalP"/>
    </source>
</evidence>
<keyword evidence="11" id="KW-0325">Glycoprotein</keyword>
<evidence type="ECO:0000256" key="12">
    <source>
        <dbReference type="ARBA" id="ARBA00023273"/>
    </source>
</evidence>
<dbReference type="GO" id="GO:0031527">
    <property type="term" value="C:filopodium membrane"/>
    <property type="evidence" value="ECO:0007669"/>
    <property type="project" value="UniProtKB-SubCell"/>
</dbReference>
<dbReference type="Gene3D" id="3.40.50.410">
    <property type="entry name" value="von Willebrand factor, type A domain"/>
    <property type="match status" value="1"/>
</dbReference>
<accession>A0A401PEN8</accession>
<evidence type="ECO:0000256" key="16">
    <source>
        <dbReference type="ARBA" id="ARBA00068139"/>
    </source>
</evidence>
<feature type="compositionally biased region" description="Pro residues" evidence="18">
    <location>
        <begin position="496"/>
        <end position="521"/>
    </location>
</feature>
<dbReference type="CDD" id="cd01474">
    <property type="entry name" value="vWA_ATR"/>
    <property type="match status" value="1"/>
</dbReference>
<keyword evidence="23" id="KW-1185">Reference proteome</keyword>
<dbReference type="InterPro" id="IPR008399">
    <property type="entry name" value="Anthrax_toxin_rcpt_C"/>
</dbReference>
<evidence type="ECO:0000256" key="8">
    <source>
        <dbReference type="ARBA" id="ARBA00023136"/>
    </source>
</evidence>
<keyword evidence="12" id="KW-0966">Cell projection</keyword>
<dbReference type="OrthoDB" id="10035766at2759"/>
<dbReference type="PANTHER" id="PTHR16059:SF11">
    <property type="entry name" value="ANTHRAX TOXIN RECEPTOR 1"/>
    <property type="match status" value="1"/>
</dbReference>
<keyword evidence="3" id="KW-0597">Phosphoprotein</keyword>
<reference evidence="22 23" key="1">
    <citation type="journal article" date="2018" name="Nat. Ecol. Evol.">
        <title>Shark genomes provide insights into elasmobranch evolution and the origin of vertebrates.</title>
        <authorList>
            <person name="Hara Y"/>
            <person name="Yamaguchi K"/>
            <person name="Onimaru K"/>
            <person name="Kadota M"/>
            <person name="Koyanagi M"/>
            <person name="Keeley SD"/>
            <person name="Tatsumi K"/>
            <person name="Tanaka K"/>
            <person name="Motone F"/>
            <person name="Kageyama Y"/>
            <person name="Nozu R"/>
            <person name="Adachi N"/>
            <person name="Nishimura O"/>
            <person name="Nakagawa R"/>
            <person name="Tanegashima C"/>
            <person name="Kiyatake I"/>
            <person name="Matsumoto R"/>
            <person name="Murakumo K"/>
            <person name="Nishida K"/>
            <person name="Terakita A"/>
            <person name="Kuratani S"/>
            <person name="Sato K"/>
            <person name="Hyodo S Kuraku.S."/>
        </authorList>
    </citation>
    <scope>NUCLEOTIDE SEQUENCE [LARGE SCALE GENOMIC DNA]</scope>
</reference>
<keyword evidence="6 20" id="KW-0732">Signal</keyword>
<keyword evidence="2" id="KW-1003">Cell membrane</keyword>
<dbReference type="Proteomes" id="UP000288216">
    <property type="component" value="Unassembled WGS sequence"/>
</dbReference>
<comment type="subcellular location">
    <subcellularLocation>
        <location evidence="14">Cell projection</location>
        <location evidence="14">Filopodium membrane</location>
        <topology evidence="14">Single-pass type I membrane protein</topology>
    </subcellularLocation>
    <subcellularLocation>
        <location evidence="13">Cell projection</location>
        <location evidence="13">Lamellipodium membrane</location>
        <topology evidence="13">Single-pass type I membrane protein</topology>
    </subcellularLocation>
</comment>
<feature type="chain" id="PRO_5019047679" description="Anthrax toxin receptor 1" evidence="20">
    <location>
        <begin position="17"/>
        <end position="521"/>
    </location>
</feature>
<evidence type="ECO:0000256" key="9">
    <source>
        <dbReference type="ARBA" id="ARBA00023157"/>
    </source>
</evidence>
<organism evidence="22 23">
    <name type="scientific">Scyliorhinus torazame</name>
    <name type="common">Cloudy catshark</name>
    <name type="synonym">Catulus torazame</name>
    <dbReference type="NCBI Taxonomy" id="75743"/>
    <lineage>
        <taxon>Eukaryota</taxon>
        <taxon>Metazoa</taxon>
        <taxon>Chordata</taxon>
        <taxon>Craniata</taxon>
        <taxon>Vertebrata</taxon>
        <taxon>Chondrichthyes</taxon>
        <taxon>Elasmobranchii</taxon>
        <taxon>Galeomorphii</taxon>
        <taxon>Galeoidea</taxon>
        <taxon>Carcharhiniformes</taxon>
        <taxon>Scyliorhinidae</taxon>
        <taxon>Scyliorhinus</taxon>
    </lineage>
</organism>
<evidence type="ECO:0000313" key="23">
    <source>
        <dbReference type="Proteomes" id="UP000288216"/>
    </source>
</evidence>
<dbReference type="InterPro" id="IPR002035">
    <property type="entry name" value="VWF_A"/>
</dbReference>
<evidence type="ECO:0000256" key="14">
    <source>
        <dbReference type="ARBA" id="ARBA00060395"/>
    </source>
</evidence>
<dbReference type="PANTHER" id="PTHR16059">
    <property type="entry name" value="ANTHRAX TOXIN RECEPTOR"/>
    <property type="match status" value="1"/>
</dbReference>
<keyword evidence="9" id="KW-1015">Disulfide bond</keyword>
<evidence type="ECO:0000313" key="22">
    <source>
        <dbReference type="EMBL" id="GCB71586.1"/>
    </source>
</evidence>
<keyword evidence="8 19" id="KW-0472">Membrane</keyword>
<comment type="function">
    <text evidence="17">Plays a role in cell attachment and migration. Interacts with extracellular matrix proteins and with the actin cytoskeleton and thereby plays an important role in normal extracellular matrix (ECM) homeostasis. Mediates adhesion of cells to type 1 collagen and gelatin, reorganization of the actin cytoskeleton and promotes cell spreading. Plays a role in the angiogenic response of cultured umbilical vein endothelial cells. May also act as a receptor for PLAU. Upon ligand binding, stimulates the phosphorylation of EGFR and ERK1/2.</text>
</comment>
<evidence type="ECO:0000256" key="11">
    <source>
        <dbReference type="ARBA" id="ARBA00023180"/>
    </source>
</evidence>
<evidence type="ECO:0000256" key="19">
    <source>
        <dbReference type="SAM" id="Phobius"/>
    </source>
</evidence>
<dbReference type="OMA" id="VRANKSC"/>
<evidence type="ECO:0000256" key="7">
    <source>
        <dbReference type="ARBA" id="ARBA00022989"/>
    </source>
</evidence>
<dbReference type="SMART" id="SM00327">
    <property type="entry name" value="VWA"/>
    <property type="match status" value="1"/>
</dbReference>
<sequence length="521" mass="57945">MLTYLLLGTLLSLCGAQSDVTPSCYGGFDLYFVLDKSGSVQHHWNEIFFFVDHLAHKFISPQLRMSFIVFSTRGTTLMTLTEDREEIRKGLEELQMVQPGGDTYMHEGFERASEQIYYSSADGYRTASVIIALTDGELMENLFFYAEREADRSRSLGATIYCVGVKDFNETQLARIADSKDHVFPVNDGFEALQGIIDSILKKSCIEILAAEPSSICAGETFQVVVKGNGFSHARSVDKVRCSFKINDTVTLLQTPLVVEDTYLLCPAPVLEEVDRAVFLQVSMNEGLSFISSFVTITTVRCSDGTILAIALLILFLLLALVLLWWFWPLCCTVIIKEPPPPPLDDDVRWGEKGSTEEGAKLEKTKNARVIMPEQEYDFAECGMHNNGGRRLNSPRKWYSPIKGKLDALWVLLRKGYDRVSVMRPQPGDKGRCINFTRVKTNAKPPSYPIYNNTWNNRPPPIYRPSISLPASPAPSPEPSPTQSTTPSPSSSPTSTLPPPPPGPPPTRAPPPSRPPPRPSF</sequence>
<comment type="caution">
    <text evidence="22">The sequence shown here is derived from an EMBL/GenBank/DDBJ whole genome shotgun (WGS) entry which is preliminary data.</text>
</comment>
<dbReference type="GO" id="GO:0009986">
    <property type="term" value="C:cell surface"/>
    <property type="evidence" value="ECO:0007669"/>
    <property type="project" value="TreeGrafter"/>
</dbReference>
<evidence type="ECO:0000256" key="13">
    <source>
        <dbReference type="ARBA" id="ARBA00060389"/>
    </source>
</evidence>
<dbReference type="FunFam" id="3.40.50.410:FF:000017">
    <property type="entry name" value="Anthrax toxin receptor 1"/>
    <property type="match status" value="1"/>
</dbReference>
<evidence type="ECO:0000256" key="4">
    <source>
        <dbReference type="ARBA" id="ARBA00022692"/>
    </source>
</evidence>
<evidence type="ECO:0000256" key="10">
    <source>
        <dbReference type="ARBA" id="ARBA00023170"/>
    </source>
</evidence>
<evidence type="ECO:0000256" key="1">
    <source>
        <dbReference type="ARBA" id="ARBA00008095"/>
    </source>
</evidence>
<dbReference type="AlphaFoldDB" id="A0A401PEN8"/>
<dbReference type="Pfam" id="PF05586">
    <property type="entry name" value="Ant_C"/>
    <property type="match status" value="1"/>
</dbReference>
<evidence type="ECO:0000256" key="5">
    <source>
        <dbReference type="ARBA" id="ARBA00022723"/>
    </source>
</evidence>
<comment type="similarity">
    <text evidence="1">Belongs to the ATR family.</text>
</comment>
<dbReference type="GO" id="GO:0004888">
    <property type="term" value="F:transmembrane signaling receptor activity"/>
    <property type="evidence" value="ECO:0007669"/>
    <property type="project" value="TreeGrafter"/>
</dbReference>
<dbReference type="PROSITE" id="PS50234">
    <property type="entry name" value="VWFA"/>
    <property type="match status" value="1"/>
</dbReference>
<feature type="region of interest" description="Disordered" evidence="18">
    <location>
        <begin position="462"/>
        <end position="521"/>
    </location>
</feature>
<feature type="domain" description="VWFA" evidence="21">
    <location>
        <begin position="29"/>
        <end position="200"/>
    </location>
</feature>
<dbReference type="STRING" id="75743.A0A401PEN8"/>